<reference evidence="3 4" key="1">
    <citation type="submission" date="2020-03" db="EMBL/GenBank/DDBJ databases">
        <title>Above-ground endophytic microbial communities from plants in different locations in the United States.</title>
        <authorList>
            <person name="Frank C."/>
        </authorList>
    </citation>
    <scope>NUCLEOTIDE SEQUENCE [LARGE SCALE GENOMIC DNA]</scope>
    <source>
        <strain evidence="3 4">WW7</strain>
    </source>
</reference>
<name>A0ABX0T6J6_9MICO</name>
<dbReference type="SUPFAM" id="SSF53474">
    <property type="entry name" value="alpha/beta-Hydrolases"/>
    <property type="match status" value="1"/>
</dbReference>
<sequence length="617" mass="65279">MGIEFDEAAASRLVTCLTEVALHLRASGAGRRASAETALHDFHGAYARLFAAARTVESEDRVRLTRALEDLAVQLHVVNRQADEERRRQEARATWQERERERDRALLTVGAPLRPTLDWSSCLWDPEPAETPVRPTPLTASFRARTRPRSSGGGGSGAGGPSGAGGRSGADPRRLREFSDSAHVQDAATEQDLTRVRNAWAGFTSRCSWVPVDEATLLLGFGDYLAENAEDAAWAARIADAFAAAGGRVCLANGTLDVAGTSTLPAALRGALDPSATPAEVAAAWRGLGLSEHDLRALPLATKLQIANLDGVPAAARDIASRAVLTTALANPERVYRMLGLPYTYGAVGMDEFRRQVAALRDGLRRADELARTLRRPTTQVGQLIGFGASNGALVAAIALGDLDTASNVTVNVPGATTTLDSADEKVRAANSLIAATRREDRQASFAVVSWFGYRAPVASEVPSQSRASSGGADLASFLDGIHESRAGKPPHAMTVLGHSYGSATAAEGLAQTRHRIDSFVTYGSVGFTTTTWPEHLNVGHVFATEGSADHTAAFGRIGRTDPRDITGVEVFSADAGPGTKAVTGHDMYPDRGVGYLSPDATSQRHIAEIIAIGSPR</sequence>
<evidence type="ECO:0000256" key="1">
    <source>
        <dbReference type="SAM" id="MobiDB-lite"/>
    </source>
</evidence>
<dbReference type="EMBL" id="JAAOYO010000002">
    <property type="protein sequence ID" value="NII40553.1"/>
    <property type="molecule type" value="Genomic_DNA"/>
</dbReference>
<dbReference type="RefSeq" id="WP_166779661.1">
    <property type="nucleotide sequence ID" value="NZ_JAAOYO010000002.1"/>
</dbReference>
<organism evidence="3 4">
    <name type="scientific">Curtobacterium salicis</name>
    <dbReference type="NCBI Taxonomy" id="1779862"/>
    <lineage>
        <taxon>Bacteria</taxon>
        <taxon>Bacillati</taxon>
        <taxon>Actinomycetota</taxon>
        <taxon>Actinomycetes</taxon>
        <taxon>Micrococcales</taxon>
        <taxon>Microbacteriaceae</taxon>
        <taxon>Curtobacterium</taxon>
    </lineage>
</organism>
<comment type="caution">
    <text evidence="3">The sequence shown here is derived from an EMBL/GenBank/DDBJ whole genome shotgun (WGS) entry which is preliminary data.</text>
</comment>
<dbReference type="InterPro" id="IPR010427">
    <property type="entry name" value="DUF1023"/>
</dbReference>
<gene>
    <name evidence="3" type="ORF">E9228_001189</name>
</gene>
<accession>A0ABX0T6J6</accession>
<dbReference type="Pfam" id="PF06259">
    <property type="entry name" value="Abhydrolase_8"/>
    <property type="match status" value="1"/>
</dbReference>
<evidence type="ECO:0000313" key="4">
    <source>
        <dbReference type="Proteomes" id="UP001318300"/>
    </source>
</evidence>
<keyword evidence="4" id="KW-1185">Reference proteome</keyword>
<protein>
    <recommendedName>
        <fullName evidence="2">DUF1023 domain-containing protein</fullName>
    </recommendedName>
</protein>
<feature type="compositionally biased region" description="Gly residues" evidence="1">
    <location>
        <begin position="151"/>
        <end position="168"/>
    </location>
</feature>
<feature type="domain" description="DUF1023" evidence="2">
    <location>
        <begin position="392"/>
        <end position="553"/>
    </location>
</feature>
<proteinExistence type="predicted"/>
<evidence type="ECO:0000313" key="3">
    <source>
        <dbReference type="EMBL" id="NII40553.1"/>
    </source>
</evidence>
<dbReference type="InterPro" id="IPR029058">
    <property type="entry name" value="AB_hydrolase_fold"/>
</dbReference>
<feature type="region of interest" description="Disordered" evidence="1">
    <location>
        <begin position="122"/>
        <end position="173"/>
    </location>
</feature>
<dbReference type="Proteomes" id="UP001318300">
    <property type="component" value="Unassembled WGS sequence"/>
</dbReference>
<evidence type="ECO:0000259" key="2">
    <source>
        <dbReference type="Pfam" id="PF06259"/>
    </source>
</evidence>